<dbReference type="InterPro" id="IPR053925">
    <property type="entry name" value="RecX_HTH_3rd"/>
</dbReference>
<evidence type="ECO:0000313" key="9">
    <source>
        <dbReference type="EMBL" id="ALE52809.1"/>
    </source>
</evidence>
<comment type="function">
    <text evidence="5">Modulates RecA activity.</text>
</comment>
<organism evidence="9 10">
    <name type="scientific">Candidatus Thioglobus autotrophicus</name>
    <dbReference type="NCBI Taxonomy" id="1705394"/>
    <lineage>
        <taxon>Bacteria</taxon>
        <taxon>Pseudomonadati</taxon>
        <taxon>Pseudomonadota</taxon>
        <taxon>Gammaproteobacteria</taxon>
        <taxon>Candidatus Pseudothioglobaceae</taxon>
        <taxon>Candidatus Thioglobus</taxon>
    </lineage>
</organism>
<dbReference type="STRING" id="1705394.SP60_06095"/>
<gene>
    <name evidence="5" type="primary">recX</name>
    <name evidence="9" type="ORF">SP60_06095</name>
</gene>
<dbReference type="Pfam" id="PF21981">
    <property type="entry name" value="RecX_HTH3"/>
    <property type="match status" value="1"/>
</dbReference>
<evidence type="ECO:0000259" key="7">
    <source>
        <dbReference type="Pfam" id="PF21981"/>
    </source>
</evidence>
<feature type="domain" description="RecX third three-helical" evidence="7">
    <location>
        <begin position="98"/>
        <end position="139"/>
    </location>
</feature>
<evidence type="ECO:0000256" key="1">
    <source>
        <dbReference type="ARBA" id="ARBA00004496"/>
    </source>
</evidence>
<dbReference type="Proteomes" id="UP000058020">
    <property type="component" value="Chromosome"/>
</dbReference>
<name>A0A0M4P9K5_9GAMM</name>
<comment type="subcellular location">
    <subcellularLocation>
        <location evidence="1 5">Cytoplasm</location>
    </subcellularLocation>
</comment>
<dbReference type="GO" id="GO:0006282">
    <property type="term" value="P:regulation of DNA repair"/>
    <property type="evidence" value="ECO:0007669"/>
    <property type="project" value="UniProtKB-UniRule"/>
</dbReference>
<dbReference type="Gene3D" id="1.10.10.10">
    <property type="entry name" value="Winged helix-like DNA-binding domain superfamily/Winged helix DNA-binding domain"/>
    <property type="match status" value="3"/>
</dbReference>
<evidence type="ECO:0000256" key="3">
    <source>
        <dbReference type="ARBA" id="ARBA00018111"/>
    </source>
</evidence>
<evidence type="ECO:0000256" key="5">
    <source>
        <dbReference type="HAMAP-Rule" id="MF_01114"/>
    </source>
</evidence>
<reference evidence="9 10" key="1">
    <citation type="journal article" date="2015" name="Genome Announc.">
        <title>Genome Sequence of 'Candidatus Thioglobus autotrophica' Strain EF1, a Chemoautotroph from the SUP05 Clade of Marine Gammaproteobacteria.</title>
        <authorList>
            <person name="Shah V."/>
            <person name="Morris R.M."/>
        </authorList>
    </citation>
    <scope>NUCLEOTIDE SEQUENCE [LARGE SCALE GENOMIC DNA]</scope>
    <source>
        <strain evidence="9 10">EF1</strain>
    </source>
</reference>
<evidence type="ECO:0000259" key="8">
    <source>
        <dbReference type="Pfam" id="PF21982"/>
    </source>
</evidence>
<feature type="domain" description="RecX second three-helical" evidence="6">
    <location>
        <begin position="58"/>
        <end position="89"/>
    </location>
</feature>
<dbReference type="PANTHER" id="PTHR33602">
    <property type="entry name" value="REGULATORY PROTEIN RECX FAMILY PROTEIN"/>
    <property type="match status" value="1"/>
</dbReference>
<sequence>MVTSKPREKCYASAMRMLVRREHSTLELTNKLTAKEFDQDDIDSVISSLIQKNYQSNERFAAEFIQMRFNQGKGPIKISLDLKQRGIDQFDLSEFDFYALAYKIRQQKFGQVVPSDFKEKAKQQRFLQSRGFSFEHISQSFKTA</sequence>
<evidence type="ECO:0000313" key="10">
    <source>
        <dbReference type="Proteomes" id="UP000058020"/>
    </source>
</evidence>
<accession>A0A0M4P9K5</accession>
<proteinExistence type="inferred from homology"/>
<evidence type="ECO:0000256" key="2">
    <source>
        <dbReference type="ARBA" id="ARBA00009695"/>
    </source>
</evidence>
<dbReference type="AlphaFoldDB" id="A0A0M4P9K5"/>
<evidence type="ECO:0000256" key="4">
    <source>
        <dbReference type="ARBA" id="ARBA00022490"/>
    </source>
</evidence>
<dbReference type="GO" id="GO:0005737">
    <property type="term" value="C:cytoplasm"/>
    <property type="evidence" value="ECO:0007669"/>
    <property type="project" value="UniProtKB-SubCell"/>
</dbReference>
<protein>
    <recommendedName>
        <fullName evidence="3 5">Regulatory protein RecX</fullName>
    </recommendedName>
</protein>
<dbReference type="InterPro" id="IPR036388">
    <property type="entry name" value="WH-like_DNA-bd_sf"/>
</dbReference>
<feature type="domain" description="RecX first three-helical" evidence="8">
    <location>
        <begin position="10"/>
        <end position="48"/>
    </location>
</feature>
<dbReference type="InterPro" id="IPR053926">
    <property type="entry name" value="RecX_HTH_1st"/>
</dbReference>
<dbReference type="EMBL" id="CP010552">
    <property type="protein sequence ID" value="ALE52809.1"/>
    <property type="molecule type" value="Genomic_DNA"/>
</dbReference>
<dbReference type="InterPro" id="IPR003783">
    <property type="entry name" value="Regulatory_RecX"/>
</dbReference>
<keyword evidence="10" id="KW-1185">Reference proteome</keyword>
<keyword evidence="4 5" id="KW-0963">Cytoplasm</keyword>
<comment type="similarity">
    <text evidence="2 5">Belongs to the RecX family.</text>
</comment>
<dbReference type="HAMAP" id="MF_01114">
    <property type="entry name" value="RecX"/>
    <property type="match status" value="1"/>
</dbReference>
<evidence type="ECO:0000259" key="6">
    <source>
        <dbReference type="Pfam" id="PF02631"/>
    </source>
</evidence>
<dbReference type="Pfam" id="PF02631">
    <property type="entry name" value="RecX_HTH2"/>
    <property type="match status" value="1"/>
</dbReference>
<dbReference type="PANTHER" id="PTHR33602:SF1">
    <property type="entry name" value="REGULATORY PROTEIN RECX FAMILY PROTEIN"/>
    <property type="match status" value="1"/>
</dbReference>
<dbReference type="Pfam" id="PF21982">
    <property type="entry name" value="RecX_HTH1"/>
    <property type="match status" value="1"/>
</dbReference>
<dbReference type="KEGG" id="tho:SP60_06095"/>
<dbReference type="InterPro" id="IPR053924">
    <property type="entry name" value="RecX_HTH_2nd"/>
</dbReference>